<dbReference type="Pfam" id="PF13424">
    <property type="entry name" value="TPR_12"/>
    <property type="match status" value="1"/>
</dbReference>
<gene>
    <name evidence="5" type="ORF">KQP761_LOCUS5308</name>
    <name evidence="6" type="ORF">MBJ925_LOCUS3531</name>
</gene>
<dbReference type="PROSITE" id="PS50005">
    <property type="entry name" value="TPR"/>
    <property type="match status" value="1"/>
</dbReference>
<organism evidence="5 7">
    <name type="scientific">Rotaria magnacalcarata</name>
    <dbReference type="NCBI Taxonomy" id="392030"/>
    <lineage>
        <taxon>Eukaryota</taxon>
        <taxon>Metazoa</taxon>
        <taxon>Spiralia</taxon>
        <taxon>Gnathifera</taxon>
        <taxon>Rotifera</taxon>
        <taxon>Eurotatoria</taxon>
        <taxon>Bdelloidea</taxon>
        <taxon>Philodinida</taxon>
        <taxon>Philodinidae</taxon>
        <taxon>Rotaria</taxon>
    </lineage>
</organism>
<protein>
    <recommendedName>
        <fullName evidence="4">Tetratricopeptide SHNi-TPR domain-containing protein</fullName>
    </recommendedName>
</protein>
<keyword evidence="1" id="KW-0677">Repeat</keyword>
<accession>A0A815EGD4</accession>
<dbReference type="InterPro" id="IPR019544">
    <property type="entry name" value="Tetratricopeptide_SHNi-TPR_dom"/>
</dbReference>
<evidence type="ECO:0000256" key="1">
    <source>
        <dbReference type="ARBA" id="ARBA00022737"/>
    </source>
</evidence>
<dbReference type="OrthoDB" id="10054493at2759"/>
<evidence type="ECO:0000313" key="7">
    <source>
        <dbReference type="Proteomes" id="UP000663834"/>
    </source>
</evidence>
<dbReference type="EMBL" id="CAJNOW010001274">
    <property type="protein sequence ID" value="CAF1312146.1"/>
    <property type="molecule type" value="Genomic_DNA"/>
</dbReference>
<reference evidence="5" key="1">
    <citation type="submission" date="2021-02" db="EMBL/GenBank/DDBJ databases">
        <authorList>
            <person name="Nowell W R."/>
        </authorList>
    </citation>
    <scope>NUCLEOTIDE SEQUENCE</scope>
</reference>
<dbReference type="Proteomes" id="UP000663834">
    <property type="component" value="Unassembled WGS sequence"/>
</dbReference>
<dbReference type="AlphaFoldDB" id="A0A815EGD4"/>
<evidence type="ECO:0000256" key="3">
    <source>
        <dbReference type="PROSITE-ProRule" id="PRU00339"/>
    </source>
</evidence>
<evidence type="ECO:0000313" key="5">
    <source>
        <dbReference type="EMBL" id="CAF1312146.1"/>
    </source>
</evidence>
<dbReference type="InterPro" id="IPR019734">
    <property type="entry name" value="TPR_rpt"/>
</dbReference>
<evidence type="ECO:0000259" key="4">
    <source>
        <dbReference type="Pfam" id="PF10516"/>
    </source>
</evidence>
<dbReference type="SUPFAM" id="SSF48452">
    <property type="entry name" value="TPR-like"/>
    <property type="match status" value="1"/>
</dbReference>
<evidence type="ECO:0000256" key="2">
    <source>
        <dbReference type="ARBA" id="ARBA00022803"/>
    </source>
</evidence>
<dbReference type="Gene3D" id="1.25.40.10">
    <property type="entry name" value="Tetratricopeptide repeat domain"/>
    <property type="match status" value="2"/>
</dbReference>
<dbReference type="Pfam" id="PF10516">
    <property type="entry name" value="SHNi-TPR"/>
    <property type="match status" value="1"/>
</dbReference>
<sequence length="665" mass="77362">MSSAQSNNQNDDDFIVVWIDENDVDTNHWASTRFGHATHTIRTFDDVEECITYIQTTKNESIFLIISELLIQQCIFQFHELPQLHSIYILSSHELTSDDDYPALHKKVRGSYSDILSLFEHLTQDIRVAEATTSPISVLSPTLISFKDLNTLDCSFIFSHLFKNIMLELNDNVQLKRHFIEFCREKYANNNGELKIINEFDQHYQNHSPVWWYTRECFLSKMLDKAMRMQDINILFKMKFFLRDLHQQIEQVHSTMSTSAFRVLYRGQGLFNEQFEVLKTNIHGTLSFNNFFLVNSSRDISLHFAQHSLNRDNIVAVIFEIHIDPSIRSTPFISLDGIGYFPTGTDILFSLHSIFRIQDVEYMNNRIWNIRLALISDNDPHLRSLTHFIQTEIQGFNSMLYLGSFMLNMHEYNKAEYIFELAHSESSHKCKNELAFIEDNLGRICYEKNDWKGSLKHYQKSLCIKLTPPTDSDSQLALTYVNLASLFKKMNIFDSAMEQYRCALNIQLKSSTPNQEQMALCYMSIGDLLCQLSNFEEARQNLKNALKIQLHVLPAVHPDLTKTRKHLFDAYCSMGDYHKALEQAKALLNITQKSYPTNHFQLAIAHNNISVCLDKLGQYQEALEEVEKAVKIGQHTYPLGHPKMSELETLLELVRWKNAQLFDNH</sequence>
<dbReference type="Proteomes" id="UP000663824">
    <property type="component" value="Unassembled WGS sequence"/>
</dbReference>
<dbReference type="SUPFAM" id="SSF56399">
    <property type="entry name" value="ADP-ribosylation"/>
    <property type="match status" value="1"/>
</dbReference>
<dbReference type="PANTHER" id="PTHR45641">
    <property type="entry name" value="TETRATRICOPEPTIDE REPEAT PROTEIN (AFU_ORTHOLOGUE AFUA_6G03870)"/>
    <property type="match status" value="1"/>
</dbReference>
<dbReference type="InterPro" id="IPR011990">
    <property type="entry name" value="TPR-like_helical_dom_sf"/>
</dbReference>
<name>A0A815EGD4_9BILA</name>
<dbReference type="EMBL" id="CAJNRE010000439">
    <property type="protein sequence ID" value="CAF1927301.1"/>
    <property type="molecule type" value="Genomic_DNA"/>
</dbReference>
<evidence type="ECO:0000313" key="6">
    <source>
        <dbReference type="EMBL" id="CAF1927301.1"/>
    </source>
</evidence>
<feature type="domain" description="Tetratricopeptide SHNi-TPR" evidence="4">
    <location>
        <begin position="521"/>
        <end position="555"/>
    </location>
</feature>
<dbReference type="PANTHER" id="PTHR45641:SF1">
    <property type="entry name" value="AAA+ ATPASE DOMAIN-CONTAINING PROTEIN"/>
    <property type="match status" value="1"/>
</dbReference>
<proteinExistence type="predicted"/>
<comment type="caution">
    <text evidence="5">The sequence shown here is derived from an EMBL/GenBank/DDBJ whole genome shotgun (WGS) entry which is preliminary data.</text>
</comment>
<keyword evidence="2 3" id="KW-0802">TPR repeat</keyword>
<feature type="repeat" description="TPR" evidence="3">
    <location>
        <begin position="603"/>
        <end position="636"/>
    </location>
</feature>
<dbReference type="SMART" id="SM00028">
    <property type="entry name" value="TPR"/>
    <property type="match status" value="5"/>
</dbReference>